<proteinExistence type="inferred from homology"/>
<keyword evidence="3" id="KW-0560">Oxidoreductase</keyword>
<dbReference type="PROSITE" id="PS00061">
    <property type="entry name" value="ADH_SHORT"/>
    <property type="match status" value="1"/>
</dbReference>
<feature type="region of interest" description="Disordered" evidence="4">
    <location>
        <begin position="218"/>
        <end position="244"/>
    </location>
</feature>
<accession>A0A507QU31</accession>
<dbReference type="InterPro" id="IPR002347">
    <property type="entry name" value="SDR_fam"/>
</dbReference>
<dbReference type="InterPro" id="IPR052178">
    <property type="entry name" value="Sec_Metab_Biosynth_SDR"/>
</dbReference>
<keyword evidence="2" id="KW-0521">NADP</keyword>
<organism evidence="5 6">
    <name type="scientific">Monascus purpureus</name>
    <name type="common">Red mold</name>
    <name type="synonym">Monascus anka</name>
    <dbReference type="NCBI Taxonomy" id="5098"/>
    <lineage>
        <taxon>Eukaryota</taxon>
        <taxon>Fungi</taxon>
        <taxon>Dikarya</taxon>
        <taxon>Ascomycota</taxon>
        <taxon>Pezizomycotina</taxon>
        <taxon>Eurotiomycetes</taxon>
        <taxon>Eurotiomycetidae</taxon>
        <taxon>Eurotiales</taxon>
        <taxon>Aspergillaceae</taxon>
        <taxon>Monascus</taxon>
    </lineage>
</organism>
<comment type="similarity">
    <text evidence="1">Belongs to the short-chain dehydrogenases/reductases (SDR) family.</text>
</comment>
<dbReference type="AlphaFoldDB" id="A0A507QU31"/>
<reference evidence="5 6" key="1">
    <citation type="submission" date="2019-06" db="EMBL/GenBank/DDBJ databases">
        <title>Wine fermentation using esterase from Monascus purpureus.</title>
        <authorList>
            <person name="Geng C."/>
            <person name="Zhang Y."/>
        </authorList>
    </citation>
    <scope>NUCLEOTIDE SEQUENCE [LARGE SCALE GENOMIC DNA]</scope>
    <source>
        <strain evidence="5">HQ1</strain>
    </source>
</reference>
<comment type="caution">
    <text evidence="5">The sequence shown here is derived from an EMBL/GenBank/DDBJ whole genome shotgun (WGS) entry which is preliminary data.</text>
</comment>
<dbReference type="PRINTS" id="PR00081">
    <property type="entry name" value="GDHRDH"/>
</dbReference>
<sequence>MSSITHHTGLEAEDMFNVKGLVAVVTGGGTGIGLMAAQTLATNGARVYIIGRREEILHISAEKYSNNGQIIPLPGDIAHTDGIKALAAELQNKEAKASDHYASQTVNFKDPVDVSRWMTLDGTEAWRTAYAGNVACHQFFTAALLPLLDKGRECAPGFSSSIVNISSVAGITKTSSRGQLAYSSAKAALLHLTQEWAHTFIPLRIRVNCIAPGPFPTEMTTGGSNENNKSNLGPEAGKNLPAGRVGKDTDIGSAILYLSGKSGTFVNGQILHVDGGLLLKAPGTG</sequence>
<dbReference type="InterPro" id="IPR020904">
    <property type="entry name" value="Sc_DH/Rdtase_CS"/>
</dbReference>
<dbReference type="InterPro" id="IPR036291">
    <property type="entry name" value="NAD(P)-bd_dom_sf"/>
</dbReference>
<dbReference type="PANTHER" id="PTHR43618">
    <property type="entry name" value="7-ALPHA-HYDROXYSTEROID DEHYDROGENASE"/>
    <property type="match status" value="1"/>
</dbReference>
<dbReference type="GO" id="GO:0016491">
    <property type="term" value="F:oxidoreductase activity"/>
    <property type="evidence" value="ECO:0007669"/>
    <property type="project" value="UniProtKB-KW"/>
</dbReference>
<keyword evidence="6" id="KW-1185">Reference proteome</keyword>
<evidence type="ECO:0000313" key="6">
    <source>
        <dbReference type="Proteomes" id="UP000319663"/>
    </source>
</evidence>
<evidence type="ECO:0000256" key="1">
    <source>
        <dbReference type="ARBA" id="ARBA00006484"/>
    </source>
</evidence>
<gene>
    <name evidence="5" type="ORF">MPDQ_006711</name>
</gene>
<protein>
    <submittedName>
        <fullName evidence="5">Uncharacterized protein</fullName>
    </submittedName>
</protein>
<feature type="compositionally biased region" description="Polar residues" evidence="4">
    <location>
        <begin position="218"/>
        <end position="231"/>
    </location>
</feature>
<evidence type="ECO:0000256" key="2">
    <source>
        <dbReference type="ARBA" id="ARBA00022857"/>
    </source>
</evidence>
<name>A0A507QU31_MONPU</name>
<dbReference type="STRING" id="5098.A0A507QU31"/>
<dbReference type="Pfam" id="PF13561">
    <property type="entry name" value="adh_short_C2"/>
    <property type="match status" value="1"/>
</dbReference>
<dbReference type="Gene3D" id="3.40.50.720">
    <property type="entry name" value="NAD(P)-binding Rossmann-like Domain"/>
    <property type="match status" value="1"/>
</dbReference>
<evidence type="ECO:0000256" key="3">
    <source>
        <dbReference type="ARBA" id="ARBA00023002"/>
    </source>
</evidence>
<evidence type="ECO:0000313" key="5">
    <source>
        <dbReference type="EMBL" id="TQB72578.1"/>
    </source>
</evidence>
<dbReference type="SUPFAM" id="SSF51735">
    <property type="entry name" value="NAD(P)-binding Rossmann-fold domains"/>
    <property type="match status" value="1"/>
</dbReference>
<dbReference type="PANTHER" id="PTHR43618:SF4">
    <property type="entry name" value="SHORT CHAIN DEHYDROGENASE_REDUCTASE FAMILY (AFU_ORTHOLOGUE AFUA_7G04540)"/>
    <property type="match status" value="1"/>
</dbReference>
<evidence type="ECO:0000256" key="4">
    <source>
        <dbReference type="SAM" id="MobiDB-lite"/>
    </source>
</evidence>
<dbReference type="Proteomes" id="UP000319663">
    <property type="component" value="Unassembled WGS sequence"/>
</dbReference>
<dbReference type="EMBL" id="VIFY01000061">
    <property type="protein sequence ID" value="TQB72578.1"/>
    <property type="molecule type" value="Genomic_DNA"/>
</dbReference>